<evidence type="ECO:0000313" key="3">
    <source>
        <dbReference type="Proteomes" id="UP000008720"/>
    </source>
</evidence>
<dbReference type="eggNOG" id="COG3440">
    <property type="taxonomic scope" value="Bacteria"/>
</dbReference>
<dbReference type="HOGENOM" id="CLU_559975_0_0_10"/>
<dbReference type="OrthoDB" id="6402880at2"/>
<proteinExistence type="predicted"/>
<name>E4TLA3_MARTH</name>
<keyword evidence="3" id="KW-1185">Reference proteome</keyword>
<dbReference type="EMBL" id="CP002349">
    <property type="protein sequence ID" value="ADR20241.1"/>
    <property type="molecule type" value="Genomic_DNA"/>
</dbReference>
<evidence type="ECO:0000313" key="2">
    <source>
        <dbReference type="EMBL" id="ADR20241.1"/>
    </source>
</evidence>
<dbReference type="Proteomes" id="UP000008720">
    <property type="component" value="Chromosome"/>
</dbReference>
<reference evidence="2 3" key="1">
    <citation type="journal article" date="2011" name="Stand. Genomic Sci.">
        <title>Complete genome sequence of Marivirga tractuosa type strain (H-43).</title>
        <authorList>
            <person name="Pagani I."/>
            <person name="Chertkov O."/>
            <person name="Lapidus A."/>
            <person name="Lucas S."/>
            <person name="Del Rio T.G."/>
            <person name="Tice H."/>
            <person name="Copeland A."/>
            <person name="Cheng J.F."/>
            <person name="Nolan M."/>
            <person name="Saunders E."/>
            <person name="Pitluck S."/>
            <person name="Held B."/>
            <person name="Goodwin L."/>
            <person name="Liolios K."/>
            <person name="Ovchinikova G."/>
            <person name="Ivanova N."/>
            <person name="Mavromatis K."/>
            <person name="Pati A."/>
            <person name="Chen A."/>
            <person name="Palaniappan K."/>
            <person name="Land M."/>
            <person name="Hauser L."/>
            <person name="Jeffries C.D."/>
            <person name="Detter J.C."/>
            <person name="Han C."/>
            <person name="Tapia R."/>
            <person name="Ngatchou-Djao O.D."/>
            <person name="Rohde M."/>
            <person name="Goker M."/>
            <person name="Spring S."/>
            <person name="Sikorski J."/>
            <person name="Woyke T."/>
            <person name="Bristow J."/>
            <person name="Eisen J.A."/>
            <person name="Markowitz V."/>
            <person name="Hugenholtz P."/>
            <person name="Klenk H.P."/>
            <person name="Kyrpides N.C."/>
        </authorList>
    </citation>
    <scope>NUCLEOTIDE SEQUENCE [LARGE SCALE GENOMIC DNA]</scope>
    <source>
        <strain evidence="3">ATCC 23168 / DSM 4126 / NBRC 15989 / NCIMB 1408 / VKM B-1430 / H-43</strain>
    </source>
</reference>
<dbReference type="Pfam" id="PF13020">
    <property type="entry name" value="NOV_C"/>
    <property type="match status" value="1"/>
</dbReference>
<dbReference type="AlphaFoldDB" id="E4TLA3"/>
<gene>
    <name evidence="2" type="ordered locus">Ftrac_0230</name>
</gene>
<dbReference type="KEGG" id="mtt:Ftrac_0230"/>
<dbReference type="RefSeq" id="WP_013452392.1">
    <property type="nucleotide sequence ID" value="NC_014759.1"/>
</dbReference>
<organism evidence="2 3">
    <name type="scientific">Marivirga tractuosa (strain ATCC 23168 / DSM 4126 / NBRC 15989 / NCIMB 1408 / VKM B-1430 / H-43)</name>
    <name type="common">Microscilla tractuosa</name>
    <name type="synonym">Flexibacter tractuosus</name>
    <dbReference type="NCBI Taxonomy" id="643867"/>
    <lineage>
        <taxon>Bacteria</taxon>
        <taxon>Pseudomonadati</taxon>
        <taxon>Bacteroidota</taxon>
        <taxon>Cytophagia</taxon>
        <taxon>Cytophagales</taxon>
        <taxon>Marivirgaceae</taxon>
        <taxon>Marivirga</taxon>
    </lineage>
</organism>
<evidence type="ECO:0000259" key="1">
    <source>
        <dbReference type="Pfam" id="PF13020"/>
    </source>
</evidence>
<protein>
    <recommendedName>
        <fullName evidence="1">Protein NO VEIN C-terminal domain-containing protein</fullName>
    </recommendedName>
</protein>
<sequence>MNQEVRKFLIDQCVKGEPIYYEAIGLLLGLDLGLESQRQILSKTLGEISAFEYEQGRPLISSIAIYKTKNDHGYGFYNLCEELEIGKASKLSKQLYGFTQIDECKRFWRKPENYSAFAILELHHEKHELAFFKAEEIEFLAHWSGKVYNKDQQEHVAAKNYIMNSLGTKTKYWSNHLTKRIPGIDTFNWRMWSTKGWKDSDDGKIRVARFKHYTWARIYRKGDDNKDIFFTVGADSETNELVYKLDFYFEKNSHLNNAQKEIVKKNIPKEIRWKSIPSSDIHSYDWNSLLDLTASFISEHLHVYDKLIELAWGNSQPEEVFSNYLRPQDPPENGLDTVPEYNPSFKGVEIDFIKKSIDKKEIGDAGEALVRQYEIQRLKNIGYFDLANQVEIVEDGKGYDVLSFDEKRNPKYIEVKTTSGKNLTPFDYTINEREFAEQNHESYYIYRLYNYDYETNSADFFIVDELHDQVLMRPTTFKVFIKKLNQS</sequence>
<feature type="domain" description="Protein NO VEIN C-terminal" evidence="1">
    <location>
        <begin position="366"/>
        <end position="454"/>
    </location>
</feature>
<dbReference type="STRING" id="643867.Ftrac_0230"/>
<accession>E4TLA3</accession>
<dbReference type="InterPro" id="IPR024975">
    <property type="entry name" value="NOV_C"/>
</dbReference>